<reference evidence="2 3" key="1">
    <citation type="submission" date="2020-03" db="EMBL/GenBank/DDBJ databases">
        <title>Assessment of the enzymatic potential of alkaline-tolerant lipase obtained from Bacillus luteus H11 (technogenic soil) for the bioremediation of saline soils contaminated with petroleum substances.</title>
        <authorList>
            <person name="Kalwasinska A."/>
        </authorList>
    </citation>
    <scope>NUCLEOTIDE SEQUENCE [LARGE SCALE GENOMIC DNA]</scope>
    <source>
        <strain evidence="2 3">H11</strain>
    </source>
</reference>
<dbReference type="Proteomes" id="UP000752012">
    <property type="component" value="Unassembled WGS sequence"/>
</dbReference>
<gene>
    <name evidence="2" type="ORF">HCN83_01525</name>
</gene>
<keyword evidence="3" id="KW-1185">Reference proteome</keyword>
<name>A0A969TTT4_9BACI</name>
<dbReference type="RefSeq" id="WP_168004528.1">
    <property type="nucleotide sequence ID" value="NZ_JAATHJ010000001.1"/>
</dbReference>
<protein>
    <submittedName>
        <fullName evidence="2">Uncharacterized protein</fullName>
    </submittedName>
</protein>
<feature type="transmembrane region" description="Helical" evidence="1">
    <location>
        <begin position="71"/>
        <end position="89"/>
    </location>
</feature>
<evidence type="ECO:0000313" key="2">
    <source>
        <dbReference type="EMBL" id="NJP36261.1"/>
    </source>
</evidence>
<keyword evidence="1" id="KW-0472">Membrane</keyword>
<comment type="caution">
    <text evidence="2">The sequence shown here is derived from an EMBL/GenBank/DDBJ whole genome shotgun (WGS) entry which is preliminary data.</text>
</comment>
<keyword evidence="1" id="KW-1133">Transmembrane helix</keyword>
<proteinExistence type="predicted"/>
<organism evidence="2 3">
    <name type="scientific">Alkalicoccus luteus</name>
    <dbReference type="NCBI Taxonomy" id="1237094"/>
    <lineage>
        <taxon>Bacteria</taxon>
        <taxon>Bacillati</taxon>
        <taxon>Bacillota</taxon>
        <taxon>Bacilli</taxon>
        <taxon>Bacillales</taxon>
        <taxon>Bacillaceae</taxon>
        <taxon>Alkalicoccus</taxon>
    </lineage>
</organism>
<dbReference type="EMBL" id="JAATHJ010000001">
    <property type="protein sequence ID" value="NJP36261.1"/>
    <property type="molecule type" value="Genomic_DNA"/>
</dbReference>
<sequence length="111" mass="12243">MDRTVKAKYITGACEAFLGIPILGGMFILTLSWVPLMVMFVAHFLVLLLVLQDNRSKVGPVFGLVTSAVGWIPFVGMIMHIVTAVLLITEAAREHKTHAVIDLPKQKNDQQ</sequence>
<evidence type="ECO:0000256" key="1">
    <source>
        <dbReference type="SAM" id="Phobius"/>
    </source>
</evidence>
<accession>A0A969TTT4</accession>
<dbReference type="AlphaFoldDB" id="A0A969TTT4"/>
<evidence type="ECO:0000313" key="3">
    <source>
        <dbReference type="Proteomes" id="UP000752012"/>
    </source>
</evidence>
<keyword evidence="1" id="KW-0812">Transmembrane</keyword>
<feature type="transmembrane region" description="Helical" evidence="1">
    <location>
        <begin position="27"/>
        <end position="51"/>
    </location>
</feature>